<protein>
    <submittedName>
        <fullName evidence="2">Uncharacterized protein</fullName>
    </submittedName>
</protein>
<evidence type="ECO:0000256" key="1">
    <source>
        <dbReference type="SAM" id="MobiDB-lite"/>
    </source>
</evidence>
<dbReference type="EMBL" id="CM032181">
    <property type="protein sequence ID" value="KAG7098425.1"/>
    <property type="molecule type" value="Genomic_DNA"/>
</dbReference>
<accession>A0A9P7V154</accession>
<name>A0A9P7V154_9AGAR</name>
<dbReference type="AlphaFoldDB" id="A0A9P7V154"/>
<comment type="caution">
    <text evidence="2">The sequence shown here is derived from an EMBL/GenBank/DDBJ whole genome shotgun (WGS) entry which is preliminary data.</text>
</comment>
<dbReference type="RefSeq" id="XP_043014895.1">
    <property type="nucleotide sequence ID" value="XM_043146195.1"/>
</dbReference>
<sequence length="104" mass="11445">MDGNRTNVFPSSLAPVTTTSLRRLHIKGNLETEVFPLLSHLRLPSLISLEISGSSTADSQHDLPILMQTQATYITISGLRPSLPPENSRVNFLPHLPPPQVDHD</sequence>
<evidence type="ECO:0000313" key="2">
    <source>
        <dbReference type="EMBL" id="KAG7098425.1"/>
    </source>
</evidence>
<proteinExistence type="predicted"/>
<gene>
    <name evidence="2" type="ORF">E1B28_000377</name>
</gene>
<dbReference type="Proteomes" id="UP001049176">
    <property type="component" value="Chromosome 1"/>
</dbReference>
<feature type="region of interest" description="Disordered" evidence="1">
    <location>
        <begin position="85"/>
        <end position="104"/>
    </location>
</feature>
<dbReference type="KEGG" id="more:E1B28_000377"/>
<feature type="compositionally biased region" description="Pro residues" evidence="1">
    <location>
        <begin position="95"/>
        <end position="104"/>
    </location>
</feature>
<evidence type="ECO:0000313" key="3">
    <source>
        <dbReference type="Proteomes" id="UP001049176"/>
    </source>
</evidence>
<keyword evidence="3" id="KW-1185">Reference proteome</keyword>
<organism evidence="2 3">
    <name type="scientific">Marasmius oreades</name>
    <name type="common">fairy-ring Marasmius</name>
    <dbReference type="NCBI Taxonomy" id="181124"/>
    <lineage>
        <taxon>Eukaryota</taxon>
        <taxon>Fungi</taxon>
        <taxon>Dikarya</taxon>
        <taxon>Basidiomycota</taxon>
        <taxon>Agaricomycotina</taxon>
        <taxon>Agaricomycetes</taxon>
        <taxon>Agaricomycetidae</taxon>
        <taxon>Agaricales</taxon>
        <taxon>Marasmiineae</taxon>
        <taxon>Marasmiaceae</taxon>
        <taxon>Marasmius</taxon>
    </lineage>
</organism>
<dbReference type="GeneID" id="66069453"/>
<reference evidence="2" key="1">
    <citation type="journal article" date="2021" name="Genome Biol. Evol.">
        <title>The assembled and annotated genome of the fairy-ring fungus Marasmius oreades.</title>
        <authorList>
            <person name="Hiltunen M."/>
            <person name="Ament-Velasquez S.L."/>
            <person name="Johannesson H."/>
        </authorList>
    </citation>
    <scope>NUCLEOTIDE SEQUENCE</scope>
    <source>
        <strain evidence="2">03SP1</strain>
    </source>
</reference>